<reference evidence="5" key="1">
    <citation type="journal article" date="2020" name="Microb. Genom.">
        <title>Genetic diversity of clinical and environmental Mucorales isolates obtained from an investigation of mucormycosis cases among solid organ transplant recipients.</title>
        <authorList>
            <person name="Nguyen M.H."/>
            <person name="Kaul D."/>
            <person name="Muto C."/>
            <person name="Cheng S.J."/>
            <person name="Richter R.A."/>
            <person name="Bruno V.M."/>
            <person name="Liu G."/>
            <person name="Beyhan S."/>
            <person name="Sundermann A.J."/>
            <person name="Mounaud S."/>
            <person name="Pasculle A.W."/>
            <person name="Nierman W.C."/>
            <person name="Driscoll E."/>
            <person name="Cumbie R."/>
            <person name="Clancy C.J."/>
            <person name="Dupont C.L."/>
        </authorList>
    </citation>
    <scope>NUCLEOTIDE SEQUENCE</scope>
    <source>
        <strain evidence="5">GL16</strain>
    </source>
</reference>
<comment type="caution">
    <text evidence="5">The sequence shown here is derived from an EMBL/GenBank/DDBJ whole genome shotgun (WGS) entry which is preliminary data.</text>
</comment>
<feature type="transmembrane region" description="Helical" evidence="3">
    <location>
        <begin position="502"/>
        <end position="525"/>
    </location>
</feature>
<feature type="region of interest" description="Disordered" evidence="2">
    <location>
        <begin position="415"/>
        <end position="440"/>
    </location>
</feature>
<evidence type="ECO:0000256" key="3">
    <source>
        <dbReference type="SAM" id="Phobius"/>
    </source>
</evidence>
<dbReference type="PANTHER" id="PTHR47336">
    <property type="entry name" value="TRANSCRIPTION FACTOR HMS1-RELATED"/>
    <property type="match status" value="1"/>
</dbReference>
<dbReference type="PROSITE" id="PS50888">
    <property type="entry name" value="BHLH"/>
    <property type="match status" value="1"/>
</dbReference>
<keyword evidence="3" id="KW-0472">Membrane</keyword>
<evidence type="ECO:0000256" key="2">
    <source>
        <dbReference type="SAM" id="MobiDB-lite"/>
    </source>
</evidence>
<gene>
    <name evidence="5" type="ORF">G6F51_007844</name>
</gene>
<dbReference type="SUPFAM" id="SSF47459">
    <property type="entry name" value="HLH, helix-loop-helix DNA-binding domain"/>
    <property type="match status" value="1"/>
</dbReference>
<dbReference type="InterPro" id="IPR011598">
    <property type="entry name" value="bHLH_dom"/>
</dbReference>
<feature type="compositionally biased region" description="Polar residues" evidence="2">
    <location>
        <begin position="91"/>
        <end position="113"/>
    </location>
</feature>
<organism evidence="5 6">
    <name type="scientific">Rhizopus oryzae</name>
    <name type="common">Mucormycosis agent</name>
    <name type="synonym">Rhizopus arrhizus var. delemar</name>
    <dbReference type="NCBI Taxonomy" id="64495"/>
    <lineage>
        <taxon>Eukaryota</taxon>
        <taxon>Fungi</taxon>
        <taxon>Fungi incertae sedis</taxon>
        <taxon>Mucoromycota</taxon>
        <taxon>Mucoromycotina</taxon>
        <taxon>Mucoromycetes</taxon>
        <taxon>Mucorales</taxon>
        <taxon>Mucorineae</taxon>
        <taxon>Rhizopodaceae</taxon>
        <taxon>Rhizopus</taxon>
    </lineage>
</organism>
<evidence type="ECO:0000259" key="4">
    <source>
        <dbReference type="PROSITE" id="PS50888"/>
    </source>
</evidence>
<keyword evidence="3" id="KW-1133">Transmembrane helix</keyword>
<feature type="coiled-coil region" evidence="1">
    <location>
        <begin position="367"/>
        <end position="394"/>
    </location>
</feature>
<feature type="region of interest" description="Disordered" evidence="2">
    <location>
        <begin position="201"/>
        <end position="226"/>
    </location>
</feature>
<feature type="region of interest" description="Disordered" evidence="2">
    <location>
        <begin position="91"/>
        <end position="114"/>
    </location>
</feature>
<dbReference type="PANTHER" id="PTHR47336:SF2">
    <property type="entry name" value="TRANSCRIPTION FACTOR HMS1-RELATED"/>
    <property type="match status" value="1"/>
</dbReference>
<dbReference type="EMBL" id="JAANIT010001222">
    <property type="protein sequence ID" value="KAG1541521.1"/>
    <property type="molecule type" value="Genomic_DNA"/>
</dbReference>
<evidence type="ECO:0000256" key="1">
    <source>
        <dbReference type="SAM" id="Coils"/>
    </source>
</evidence>
<feature type="domain" description="BHLH" evidence="4">
    <location>
        <begin position="246"/>
        <end position="331"/>
    </location>
</feature>
<dbReference type="AlphaFoldDB" id="A0A9P6Y7U8"/>
<feature type="region of interest" description="Disordered" evidence="2">
    <location>
        <begin position="27"/>
        <end position="65"/>
    </location>
</feature>
<protein>
    <recommendedName>
        <fullName evidence="4">BHLH domain-containing protein</fullName>
    </recommendedName>
</protein>
<feature type="region of interest" description="Disordered" evidence="2">
    <location>
        <begin position="157"/>
        <end position="185"/>
    </location>
</feature>
<evidence type="ECO:0000313" key="6">
    <source>
        <dbReference type="Proteomes" id="UP000717996"/>
    </source>
</evidence>
<feature type="compositionally biased region" description="Basic residues" evidence="2">
    <location>
        <begin position="417"/>
        <end position="428"/>
    </location>
</feature>
<keyword evidence="1" id="KW-0175">Coiled coil</keyword>
<evidence type="ECO:0000313" key="5">
    <source>
        <dbReference type="EMBL" id="KAG1541521.1"/>
    </source>
</evidence>
<keyword evidence="3" id="KW-0812">Transmembrane</keyword>
<dbReference type="SMART" id="SM00353">
    <property type="entry name" value="HLH"/>
    <property type="match status" value="1"/>
</dbReference>
<dbReference type="Pfam" id="PF00010">
    <property type="entry name" value="HLH"/>
    <property type="match status" value="1"/>
</dbReference>
<dbReference type="InterPro" id="IPR052099">
    <property type="entry name" value="Regulatory_TF_Diverse"/>
</dbReference>
<name>A0A9P6Y7U8_RHIOR</name>
<feature type="compositionally biased region" description="Low complexity" evidence="2">
    <location>
        <begin position="31"/>
        <end position="45"/>
    </location>
</feature>
<dbReference type="GO" id="GO:0046983">
    <property type="term" value="F:protein dimerization activity"/>
    <property type="evidence" value="ECO:0007669"/>
    <property type="project" value="InterPro"/>
</dbReference>
<feature type="transmembrane region" description="Helical" evidence="3">
    <location>
        <begin position="769"/>
        <end position="788"/>
    </location>
</feature>
<dbReference type="OrthoDB" id="2133190at2759"/>
<sequence length="1023" mass="116999">MLQILPDLDFDAYFEVAESNQQNTSMLHNKNNQQSSHNPQTSSSNSHEKQVPPSMNSSSSIQNHCLPPLLNQQQQSFDFFSWGFQARPSSSQMPYSESPLSSDGCTSNTLSPETSPPLYSMYNIGDEANKALNSFFASNSKKSNSFSLHQGTSGINMSTMLTHGRSSEKEISDNSISLPSPPLDGPLTDAFPSIHQWYQLESRSPNHSTSSKESKNDGNYWRNTTRKANVRTTSDSNIVLAPRKQLKKVAHNVIEKRYRNNINDRIHELKNAVPALYKARISSGSGKFNHHDKDEDDFSDSETEIVDGVEVAKKLNKATILKKATEYIHFLKTTNEKADKENLILQQIVAQMPGGQEVLSRFLYQKAEFEKSEAERLARERRDAQEKERIERQKLLRERAAERAALAQLLPKSERKPYRRRQSRKLSGKSKDSSGDETSSGNNKMLMAAFMCFVFFTTSPYNTSQLQYHDSLEYSDVGSVSHQIGLYRGHLQHTIAYRFWPVVYYMLYAFGIFYICLIPLAYHWLQPRPIKKSKKCLDHCHYSNEVPIAWRRLYLNLVQRVNKFSASVTLKYNSDVNSTISTMLDTITNLLYVLVPCSVIKSFRKKFKATSNIRELSDVNAKIRLNEVECLGGNPNITRLSMLHSSIDMLTQLHEIKCTSNYISFYGYEIIARAHATIALQLELCSIPFISSYLAPYHWTKALELLSRKLEQAEKDAQTSNRLTTNQWSNSEWHNQVLRMLTARNGFNSCSCISLDILRTSNKRICRNILYSFVLPYIISPLDLELYWQQLNSLKHCWLAYLDGVHPVFSEGQLNQMLSVSVTTTASSYMLQWWVRVGLALESLHKEQQENMDILSEYARMKTKAIIVNSHSSFNLLQRYQIMMYSLIEATRSLVQNNELDKVPFLFERVIQHWNASKKCIRQIASTNPILDPSSNCEANVFALATLAVNTRALKELLIYQSSISRSQPMPLYFSNIQISTYIVHVRGQILHDLDSPYAKILSTKRKNRIQLLICQADNALSL</sequence>
<feature type="compositionally biased region" description="Polar residues" evidence="2">
    <location>
        <begin position="53"/>
        <end position="63"/>
    </location>
</feature>
<dbReference type="Proteomes" id="UP000717996">
    <property type="component" value="Unassembled WGS sequence"/>
</dbReference>
<accession>A0A9P6Y7U8</accession>
<dbReference type="Gene3D" id="4.10.280.10">
    <property type="entry name" value="Helix-loop-helix DNA-binding domain"/>
    <property type="match status" value="1"/>
</dbReference>
<proteinExistence type="predicted"/>
<dbReference type="InterPro" id="IPR036638">
    <property type="entry name" value="HLH_DNA-bd_sf"/>
</dbReference>